<keyword evidence="2" id="KW-0732">Signal</keyword>
<keyword evidence="1" id="KW-0472">Membrane</keyword>
<accession>A0A7S3U0T2</accession>
<evidence type="ECO:0000256" key="2">
    <source>
        <dbReference type="SAM" id="SignalP"/>
    </source>
</evidence>
<evidence type="ECO:0000256" key="1">
    <source>
        <dbReference type="SAM" id="Phobius"/>
    </source>
</evidence>
<evidence type="ECO:0000313" key="3">
    <source>
        <dbReference type="EMBL" id="CAE0599784.1"/>
    </source>
</evidence>
<feature type="signal peptide" evidence="2">
    <location>
        <begin position="1"/>
        <end position="17"/>
    </location>
</feature>
<reference evidence="3" key="1">
    <citation type="submission" date="2021-01" db="EMBL/GenBank/DDBJ databases">
        <authorList>
            <person name="Corre E."/>
            <person name="Pelletier E."/>
            <person name="Niang G."/>
            <person name="Scheremetjew M."/>
            <person name="Finn R."/>
            <person name="Kale V."/>
            <person name="Holt S."/>
            <person name="Cochrane G."/>
            <person name="Meng A."/>
            <person name="Brown T."/>
            <person name="Cohen L."/>
        </authorList>
    </citation>
    <scope>NUCLEOTIDE SEQUENCE</scope>
    <source>
        <strain evidence="3">379</strain>
    </source>
</reference>
<dbReference type="PANTHER" id="PTHR37231">
    <property type="entry name" value="EXPRESSED PROTEIN"/>
    <property type="match status" value="1"/>
</dbReference>
<feature type="transmembrane region" description="Helical" evidence="1">
    <location>
        <begin position="145"/>
        <end position="167"/>
    </location>
</feature>
<dbReference type="AlphaFoldDB" id="A0A7S3U0T2"/>
<name>A0A7S3U0T2_EMIHU</name>
<keyword evidence="1" id="KW-1133">Transmembrane helix</keyword>
<organism evidence="3">
    <name type="scientific">Emiliania huxleyi</name>
    <name type="common">Coccolithophore</name>
    <name type="synonym">Pontosphaera huxleyi</name>
    <dbReference type="NCBI Taxonomy" id="2903"/>
    <lineage>
        <taxon>Eukaryota</taxon>
        <taxon>Haptista</taxon>
        <taxon>Haptophyta</taxon>
        <taxon>Prymnesiophyceae</taxon>
        <taxon>Isochrysidales</taxon>
        <taxon>Noelaerhabdaceae</taxon>
        <taxon>Emiliania</taxon>
    </lineage>
</organism>
<dbReference type="EMBL" id="HBIR01060988">
    <property type="protein sequence ID" value="CAE0599784.1"/>
    <property type="molecule type" value="Transcribed_RNA"/>
</dbReference>
<sequence length="191" mass="19290">MRRVLVSVLLLQDGASAFTQPPIAHNRAKPPVAARSHGASAFTHPRPLIAHHAKALGAARSQGPAASAPQQQATTAAAVLGLCSQPIMWWSLYTLKTTGCGLPAGPFGLLGAAEGISYLVVIGFVAAALLSKATSGSGLPAGPGGLLGAAEGLSFLTAIAGLVVLGFQFQDYGYLPEAVPVQGGICTRQLS</sequence>
<dbReference type="PANTHER" id="PTHR37231:SF2">
    <property type="entry name" value="EXPRESSED PROTEIN"/>
    <property type="match status" value="1"/>
</dbReference>
<feature type="transmembrane region" description="Helical" evidence="1">
    <location>
        <begin position="115"/>
        <end position="133"/>
    </location>
</feature>
<protein>
    <submittedName>
        <fullName evidence="3">Uncharacterized protein</fullName>
    </submittedName>
</protein>
<gene>
    <name evidence="3" type="ORF">EHUX00137_LOCUS47384</name>
</gene>
<feature type="chain" id="PRO_5031077580" evidence="2">
    <location>
        <begin position="18"/>
        <end position="191"/>
    </location>
</feature>
<keyword evidence="1" id="KW-0812">Transmembrane</keyword>
<proteinExistence type="predicted"/>